<dbReference type="Proteomes" id="UP000552038">
    <property type="component" value="Unassembled WGS sequence"/>
</dbReference>
<reference evidence="5 6" key="1">
    <citation type="submission" date="2020-05" db="EMBL/GenBank/DDBJ databases">
        <title>Whole genome sequencing and identification of novel metabolites from Paenibacillus alvei strain JR949.</title>
        <authorList>
            <person name="Rajendhran J."/>
            <person name="Sree Pranav P."/>
            <person name="Mahalakshmi B."/>
            <person name="Karthikeyan R."/>
        </authorList>
    </citation>
    <scope>NUCLEOTIDE SEQUENCE [LARGE SCALE GENOMIC DNA]</scope>
    <source>
        <strain evidence="5 6">JR949</strain>
    </source>
</reference>
<dbReference type="AlphaFoldDB" id="A0AAP7A0N5"/>
<keyword evidence="1" id="KW-0677">Repeat</keyword>
<feature type="repeat" description="NHL" evidence="2">
    <location>
        <begin position="140"/>
        <end position="171"/>
    </location>
</feature>
<feature type="repeat" description="NHL" evidence="2">
    <location>
        <begin position="333"/>
        <end position="364"/>
    </location>
</feature>
<evidence type="ECO:0000259" key="3">
    <source>
        <dbReference type="Pfam" id="PF07833"/>
    </source>
</evidence>
<dbReference type="EMBL" id="JABFOR010000046">
    <property type="protein sequence ID" value="NOJ73473.1"/>
    <property type="molecule type" value="Genomic_DNA"/>
</dbReference>
<comment type="caution">
    <text evidence="5">The sequence shown here is derived from an EMBL/GenBank/DDBJ whole genome shotgun (WGS) entry which is preliminary data.</text>
</comment>
<evidence type="ECO:0000313" key="6">
    <source>
        <dbReference type="Proteomes" id="UP000552038"/>
    </source>
</evidence>
<organism evidence="5 6">
    <name type="scientific">Paenibacillus alvei</name>
    <name type="common">Bacillus alvei</name>
    <dbReference type="NCBI Taxonomy" id="44250"/>
    <lineage>
        <taxon>Bacteria</taxon>
        <taxon>Bacillati</taxon>
        <taxon>Bacillota</taxon>
        <taxon>Bacilli</taxon>
        <taxon>Bacillales</taxon>
        <taxon>Paenibacillaceae</taxon>
        <taxon>Paenibacillus</taxon>
    </lineage>
</organism>
<feature type="domain" description="Copper amine oxidase-like N-terminal" evidence="3">
    <location>
        <begin position="441"/>
        <end position="547"/>
    </location>
</feature>
<evidence type="ECO:0000256" key="1">
    <source>
        <dbReference type="ARBA" id="ARBA00022737"/>
    </source>
</evidence>
<dbReference type="SUPFAM" id="SSF101898">
    <property type="entry name" value="NHL repeat"/>
    <property type="match status" value="1"/>
</dbReference>
<dbReference type="Gene3D" id="2.120.10.30">
    <property type="entry name" value="TolB, C-terminal domain"/>
    <property type="match status" value="3"/>
</dbReference>
<dbReference type="RefSeq" id="WP_171419166.1">
    <property type="nucleotide sequence ID" value="NZ_JABFOR010000046.1"/>
</dbReference>
<accession>A0AAP7A0N5</accession>
<dbReference type="InterPro" id="IPR001258">
    <property type="entry name" value="NHL_repeat"/>
</dbReference>
<evidence type="ECO:0000256" key="2">
    <source>
        <dbReference type="PROSITE-ProRule" id="PRU00504"/>
    </source>
</evidence>
<evidence type="ECO:0000259" key="4">
    <source>
        <dbReference type="Pfam" id="PF25021"/>
    </source>
</evidence>
<evidence type="ECO:0000313" key="5">
    <source>
        <dbReference type="EMBL" id="NOJ73473.1"/>
    </source>
</evidence>
<dbReference type="Gene3D" id="3.30.457.10">
    <property type="entry name" value="Copper amine oxidase-like, N-terminal domain"/>
    <property type="match status" value="1"/>
</dbReference>
<dbReference type="PANTHER" id="PTHR46388">
    <property type="entry name" value="NHL REPEAT-CONTAINING PROTEIN 2"/>
    <property type="match status" value="1"/>
</dbReference>
<dbReference type="PANTHER" id="PTHR46388:SF2">
    <property type="entry name" value="NHL REPEAT-CONTAINING PROTEIN 2"/>
    <property type="match status" value="1"/>
</dbReference>
<protein>
    <submittedName>
        <fullName evidence="5">Copper amine oxidase</fullName>
    </submittedName>
</protein>
<dbReference type="PROSITE" id="PS51125">
    <property type="entry name" value="NHL"/>
    <property type="match status" value="2"/>
</dbReference>
<dbReference type="Pfam" id="PF01436">
    <property type="entry name" value="NHL"/>
    <property type="match status" value="3"/>
</dbReference>
<dbReference type="InterPro" id="IPR012854">
    <property type="entry name" value="Cu_amine_oxidase-like_N"/>
</dbReference>
<dbReference type="SUPFAM" id="SSF55383">
    <property type="entry name" value="Copper amine oxidase, domain N"/>
    <property type="match status" value="2"/>
</dbReference>
<name>A0AAP7A0N5_PAEAL</name>
<dbReference type="InterPro" id="IPR056822">
    <property type="entry name" value="TEN_NHL"/>
</dbReference>
<dbReference type="Pfam" id="PF07833">
    <property type="entry name" value="Cu_amine_oxidN1"/>
    <property type="match status" value="1"/>
</dbReference>
<dbReference type="InterPro" id="IPR036582">
    <property type="entry name" value="Mao_N_sf"/>
</dbReference>
<proteinExistence type="predicted"/>
<gene>
    <name evidence="5" type="ORF">HMI46_23395</name>
</gene>
<dbReference type="InterPro" id="IPR011042">
    <property type="entry name" value="6-blade_b-propeller_TolB-like"/>
</dbReference>
<dbReference type="Pfam" id="PF25021">
    <property type="entry name" value="TEN_NHL"/>
    <property type="match status" value="1"/>
</dbReference>
<sequence>MKVGQITGKMHLVIVFILIAGTAAMASSVEVYAAAPSLNKKSEQAQAFEHFTSPAIEMTAWKAASHWYETVHLSGKAMANKQVERLQFPTGIAAGENQSIIVTDTRNHVLRRLDAEGRITATIGMINKQGWEDGEQAQVQFDQPTGLAADKKGNLYVADAGNHVIRKIDEAGKVTTVAGDGIPGWKDGAAGTARFHTPRAIAVADDGAIYVADSLNHVIRRIDAMGMVTTLTARSSRIVEYTPGSVTGAGDFKDGNLAEAMFNEPSGIALMNDGKLAVADTGNQRIRLIDLKQGIVSTIAGSSSTAGYTLPGVQRVLYAPGGYRDGTASNSIFNSPTGIAITNENGIVVADRWNHVVRYIYKGEVVTLSGQAGKSGDLDGITSYAKLHEPTAVAVLANGSIAVTEGFNNAIRLIRRYELPECVLGPLDQSRASQVQLVYNRMPLHTDTAPIIQGDRTFLPLRVLAETLGYKTEWRAGKRVVLQLGESSIELRPGSNQVNVEDNGISSVLKLPTAPFIQNGRILVPVRFVAEQFGFDVQWVAQARAVVVRDRIFLRYAATGTCFPPQRITAK</sequence>
<feature type="domain" description="Teneurin NHL" evidence="4">
    <location>
        <begin position="188"/>
        <end position="252"/>
    </location>
</feature>